<dbReference type="SUPFAM" id="SSF52540">
    <property type="entry name" value="P-loop containing nucleoside triphosphate hydrolases"/>
    <property type="match status" value="1"/>
</dbReference>
<comment type="caution">
    <text evidence="2">The sequence shown here is derived from an EMBL/GenBank/DDBJ whole genome shotgun (WGS) entry which is preliminary data.</text>
</comment>
<sequence length="640" mass="70953">MGAKQSVGETSREEGYLRKPPHRLPPDASLRHATSNVQPFGQVDLTMNSGSRNYLLSGEPQHAQSYTNGYGDRGTMMNEYDYPMAEGSFNYYGSTFGMNGQGFGGYENNYRGEGDFNTFYGNMYDMGGNISNGFEDMQHSNIYTGGDFESVRNPGPLLPHRPSIRLHRTVSFVEDLEASPTGSILQKKGELPGILMKRKDDLNSSTKKKGGKGKGEEVSSTAGISLAPLLISTKKIQRQEDKEKKGEVSSTSGISLAPILVSSNKSHPQQEKEQRPPTPPKPLNTINLSGNHVRTLVTIDSSVIEGSTDNPPLIVQEGANSLSIVNDEDSQLTANEVTLIQEENDIMKSEELKRVKEKFLSGYSVSVICTEGTGIAERAPPLESTSWCMVKKLVNEISERLVEERKEESKQIQLACAVVAIKGKMLADLLKNKPTFENLSVRPSPLFGMRFVGVEYRNINENNTFDSMITHVVDMFRENEEVQGNYIVLSFLLNKRIISTKEEEGDVVVSSLLFIMAGDAVEKVLSVLDGTSTEAKAILDDCVGGGYHSLSIYFSHQQDKYVKKGFKLQREIMVAKHAPPRFGSARTLRKRLGEVVEAAQTRLLNMTNPVEKKNTEKFIENRIALMESLNELLEVVRPRS</sequence>
<evidence type="ECO:0000256" key="1">
    <source>
        <dbReference type="SAM" id="MobiDB-lite"/>
    </source>
</evidence>
<dbReference type="OrthoDB" id="253017at2759"/>
<dbReference type="PANTHER" id="PTHR35615">
    <property type="entry name" value="PRESENT IN THE OUTER MITOCHONDRIAL MEMBRANE PROTEOME 22-RELATED"/>
    <property type="match status" value="1"/>
</dbReference>
<dbReference type="InterPro" id="IPR027417">
    <property type="entry name" value="P-loop_NTPase"/>
</dbReference>
<protein>
    <submittedName>
        <fullName evidence="2">Uncharacterized protein</fullName>
    </submittedName>
</protein>
<evidence type="ECO:0000313" key="2">
    <source>
        <dbReference type="EMBL" id="ORC87258.1"/>
    </source>
</evidence>
<name>A0A1X0NRT7_9TRYP</name>
<feature type="region of interest" description="Disordered" evidence="1">
    <location>
        <begin position="183"/>
        <end position="220"/>
    </location>
</feature>
<feature type="region of interest" description="Disordered" evidence="1">
    <location>
        <begin position="1"/>
        <end position="31"/>
    </location>
</feature>
<feature type="region of interest" description="Disordered" evidence="1">
    <location>
        <begin position="235"/>
        <end position="285"/>
    </location>
</feature>
<reference evidence="2 3" key="1">
    <citation type="submission" date="2017-03" db="EMBL/GenBank/DDBJ databases">
        <title>An alternative strategy for trypanosome survival in the mammalian bloodstream revealed through genome and transcriptome analysis of the ubiquitous bovine parasite Trypanosoma (Megatrypanum) theileri.</title>
        <authorList>
            <person name="Kelly S."/>
            <person name="Ivens A."/>
            <person name="Mott A."/>
            <person name="O'Neill E."/>
            <person name="Emms D."/>
            <person name="Macleod O."/>
            <person name="Voorheis P."/>
            <person name="Matthews J."/>
            <person name="Matthews K."/>
            <person name="Carrington M."/>
        </authorList>
    </citation>
    <scope>NUCLEOTIDE SEQUENCE [LARGE SCALE GENOMIC DNA]</scope>
    <source>
        <strain evidence="2">Edinburgh</strain>
    </source>
</reference>
<dbReference type="RefSeq" id="XP_028881324.1">
    <property type="nucleotide sequence ID" value="XM_029027469.1"/>
</dbReference>
<accession>A0A1X0NRT7</accession>
<dbReference type="PANTHER" id="PTHR35615:SF8">
    <property type="entry name" value="TRANSMEMBRANE PROTEIN"/>
    <property type="match status" value="1"/>
</dbReference>
<evidence type="ECO:0000313" key="3">
    <source>
        <dbReference type="Proteomes" id="UP000192257"/>
    </source>
</evidence>
<keyword evidence="3" id="KW-1185">Reference proteome</keyword>
<gene>
    <name evidence="2" type="ORF">TM35_000232290</name>
</gene>
<dbReference type="EMBL" id="NBCO01000023">
    <property type="protein sequence ID" value="ORC87258.1"/>
    <property type="molecule type" value="Genomic_DNA"/>
</dbReference>
<proteinExistence type="predicted"/>
<dbReference type="AlphaFoldDB" id="A0A1X0NRT7"/>
<dbReference type="GeneID" id="39987249"/>
<dbReference type="Proteomes" id="UP000192257">
    <property type="component" value="Unassembled WGS sequence"/>
</dbReference>
<dbReference type="VEuPathDB" id="TriTrypDB:TM35_000232290"/>
<organism evidence="2 3">
    <name type="scientific">Trypanosoma theileri</name>
    <dbReference type="NCBI Taxonomy" id="67003"/>
    <lineage>
        <taxon>Eukaryota</taxon>
        <taxon>Discoba</taxon>
        <taxon>Euglenozoa</taxon>
        <taxon>Kinetoplastea</taxon>
        <taxon>Metakinetoplastina</taxon>
        <taxon>Trypanosomatida</taxon>
        <taxon>Trypanosomatidae</taxon>
        <taxon>Trypanosoma</taxon>
    </lineage>
</organism>
<feature type="compositionally biased region" description="Basic and acidic residues" evidence="1">
    <location>
        <begin position="237"/>
        <end position="247"/>
    </location>
</feature>